<evidence type="ECO:0000313" key="15">
    <source>
        <dbReference type="Proteomes" id="UP001162131"/>
    </source>
</evidence>
<dbReference type="InterPro" id="IPR005549">
    <property type="entry name" value="Kinetochore_Nuf2_N"/>
</dbReference>
<evidence type="ECO:0000256" key="3">
    <source>
        <dbReference type="ARBA" id="ARBA00005498"/>
    </source>
</evidence>
<reference evidence="14" key="1">
    <citation type="submission" date="2021-09" db="EMBL/GenBank/DDBJ databases">
        <authorList>
            <consortium name="AG Swart"/>
            <person name="Singh M."/>
            <person name="Singh A."/>
            <person name="Seah K."/>
            <person name="Emmerich C."/>
        </authorList>
    </citation>
    <scope>NUCLEOTIDE SEQUENCE</scope>
    <source>
        <strain evidence="14">ATCC30299</strain>
    </source>
</reference>
<keyword evidence="9" id="KW-0131">Cell cycle</keyword>
<keyword evidence="7 11" id="KW-0175">Coiled coil</keyword>
<evidence type="ECO:0000259" key="12">
    <source>
        <dbReference type="Pfam" id="PF03800"/>
    </source>
</evidence>
<accession>A0AAU9KB01</accession>
<evidence type="ECO:0000313" key="14">
    <source>
        <dbReference type="EMBL" id="CAG9336218.1"/>
    </source>
</evidence>
<evidence type="ECO:0008006" key="16">
    <source>
        <dbReference type="Google" id="ProtNLM"/>
    </source>
</evidence>
<dbReference type="GO" id="GO:0005634">
    <property type="term" value="C:nucleus"/>
    <property type="evidence" value="ECO:0007669"/>
    <property type="project" value="UniProtKB-SubCell"/>
</dbReference>
<dbReference type="EMBL" id="CAJZBQ010000064">
    <property type="protein sequence ID" value="CAG9336218.1"/>
    <property type="molecule type" value="Genomic_DNA"/>
</dbReference>
<comment type="caution">
    <text evidence="14">The sequence shown here is derived from an EMBL/GenBank/DDBJ whole genome shotgun (WGS) entry which is preliminary data.</text>
</comment>
<proteinExistence type="inferred from homology"/>
<dbReference type="InterPro" id="IPR041112">
    <property type="entry name" value="Nuf2_DHR10-like"/>
</dbReference>
<organism evidence="14 15">
    <name type="scientific">Blepharisma stoltei</name>
    <dbReference type="NCBI Taxonomy" id="1481888"/>
    <lineage>
        <taxon>Eukaryota</taxon>
        <taxon>Sar</taxon>
        <taxon>Alveolata</taxon>
        <taxon>Ciliophora</taxon>
        <taxon>Postciliodesmatophora</taxon>
        <taxon>Heterotrichea</taxon>
        <taxon>Heterotrichida</taxon>
        <taxon>Blepharismidae</taxon>
        <taxon>Blepharisma</taxon>
    </lineage>
</organism>
<comment type="similarity">
    <text evidence="3">Belongs to the NUF2 family.</text>
</comment>
<feature type="coiled-coil region" evidence="11">
    <location>
        <begin position="311"/>
        <end position="437"/>
    </location>
</feature>
<sequence>MDKYTFPLLSPGDIYTHLRNSLGFAALSEEDITKPKFDTIREIYVHLLQVILHKPKEEFLLSKPEHLQIMRNPELYDNSIPTATIYTKVSKILNRIGCKDDPFKLQDLLFPDFKRTRKFLSAFINYIKFMTEEQELIFDKNQESILMRVATEDYLRIKEEYEKSLAEVQTLKRKRQEKLPVIEEKQQRIMLFDQEKQKILEKREMIEKNIENLEKEINECEQKNSQYEIKHQELVKEIAMANKEIVESPHKIKLPLEQLKERLQNERNDFDEEQTKSRETGNKIDIMEKIMVSVKTAGSLIENCAISMGRYKELERQVNQQKQRSLELEKEIRQKKMTHSGLENDLRALEDRVNRINKAAESKIFTLDKSIDQKQGEKSNLLEQKRNTEKMVKEHQAQLSELIVDFENKQAEHNSQMLYLENEHTKLIKRAEEYRRNIEGMFENFDEQLDNKENFISKNN</sequence>
<evidence type="ECO:0000256" key="9">
    <source>
        <dbReference type="ARBA" id="ARBA00023306"/>
    </source>
</evidence>
<evidence type="ECO:0000256" key="7">
    <source>
        <dbReference type="ARBA" id="ARBA00023054"/>
    </source>
</evidence>
<dbReference type="Pfam" id="PF18595">
    <property type="entry name" value="Nuf2_DHR10-like"/>
    <property type="match status" value="1"/>
</dbReference>
<name>A0AAU9KB01_9CILI</name>
<evidence type="ECO:0000256" key="6">
    <source>
        <dbReference type="ARBA" id="ARBA00022776"/>
    </source>
</evidence>
<evidence type="ECO:0000256" key="8">
    <source>
        <dbReference type="ARBA" id="ARBA00023242"/>
    </source>
</evidence>
<evidence type="ECO:0000259" key="13">
    <source>
        <dbReference type="Pfam" id="PF18595"/>
    </source>
</evidence>
<evidence type="ECO:0000256" key="11">
    <source>
        <dbReference type="SAM" id="Coils"/>
    </source>
</evidence>
<evidence type="ECO:0000256" key="2">
    <source>
        <dbReference type="ARBA" id="ARBA00004584"/>
    </source>
</evidence>
<keyword evidence="8" id="KW-0539">Nucleus</keyword>
<dbReference type="Gene3D" id="1.10.418.60">
    <property type="entry name" value="Ncd80 complex, Nuf2 subunit"/>
    <property type="match status" value="1"/>
</dbReference>
<feature type="coiled-coil region" evidence="11">
    <location>
        <begin position="154"/>
        <end position="280"/>
    </location>
</feature>
<dbReference type="GO" id="GO:0031262">
    <property type="term" value="C:Ndc80 complex"/>
    <property type="evidence" value="ECO:0007669"/>
    <property type="project" value="InterPro"/>
</dbReference>
<gene>
    <name evidence="14" type="ORF">BSTOLATCC_MIC66099</name>
</gene>
<keyword evidence="10" id="KW-0137">Centromere</keyword>
<evidence type="ECO:0000256" key="4">
    <source>
        <dbReference type="ARBA" id="ARBA00022454"/>
    </source>
</evidence>
<dbReference type="InterPro" id="IPR038275">
    <property type="entry name" value="Nuf2_N_sf"/>
</dbReference>
<evidence type="ECO:0000256" key="5">
    <source>
        <dbReference type="ARBA" id="ARBA00022618"/>
    </source>
</evidence>
<keyword evidence="6" id="KW-0498">Mitosis</keyword>
<dbReference type="Pfam" id="PF03800">
    <property type="entry name" value="Nuf2"/>
    <property type="match status" value="1"/>
</dbReference>
<comment type="subcellular location">
    <subcellularLocation>
        <location evidence="2">Chromosome</location>
        <location evidence="2">Centromere</location>
    </subcellularLocation>
    <subcellularLocation>
        <location evidence="1">Nucleus</location>
    </subcellularLocation>
</comment>
<feature type="domain" description="Kinetochore protein Nuf2 N-terminal" evidence="12">
    <location>
        <begin position="3"/>
        <end position="140"/>
    </location>
</feature>
<evidence type="ECO:0000256" key="1">
    <source>
        <dbReference type="ARBA" id="ARBA00004123"/>
    </source>
</evidence>
<feature type="domain" description="Nuf2 DHR10-like" evidence="13">
    <location>
        <begin position="261"/>
        <end position="363"/>
    </location>
</feature>
<keyword evidence="4" id="KW-0158">Chromosome</keyword>
<dbReference type="GO" id="GO:0051301">
    <property type="term" value="P:cell division"/>
    <property type="evidence" value="ECO:0007669"/>
    <property type="project" value="UniProtKB-KW"/>
</dbReference>
<evidence type="ECO:0000256" key="10">
    <source>
        <dbReference type="ARBA" id="ARBA00023328"/>
    </source>
</evidence>
<dbReference type="Proteomes" id="UP001162131">
    <property type="component" value="Unassembled WGS sequence"/>
</dbReference>
<protein>
    <recommendedName>
        <fullName evidence="16">Kinetochore protein Nuf2</fullName>
    </recommendedName>
</protein>
<dbReference type="AlphaFoldDB" id="A0AAU9KB01"/>
<keyword evidence="5" id="KW-0132">Cell division</keyword>
<keyword evidence="15" id="KW-1185">Reference proteome</keyword>